<dbReference type="PROSITE" id="PS51257">
    <property type="entry name" value="PROKAR_LIPOPROTEIN"/>
    <property type="match status" value="1"/>
</dbReference>
<sequence>MEFTFARKKDQRTYLHYTVLFLVLAACMFAPYLISGHTLIWNTDAFNQHLPLMIKYREYLLQFLRHPFQGPTEWSWTMGVGSDLFSVFSYYTIGDVFAYLTLLFPTSHLIFAYQLIIVLRMYCVGLAFVYFARHFDFSDWIILSGAAVYMVNAYLLYAAVAQPMFTTTFILFPLIVVNIERVLQGGSAWPLTGVFFWMLVSNYYLAFVLGLGAMLYLALRWGLDYWGKIPFWPTIRKFAFAAGGSVLTAAVLLIPEIIGVINSTRTGSEFANGMVVYPFYYYLLLPKQLINGDNWKLMFWSALGLASVILLAITYLYANWKKHKTLAAALFLGLVMLLIPAVGAAFNGGMSASNRWTLLLYLPLAMTVMIFLRDLTLEGFSPKMIRLLATSTGIYLVYLAVVFFIQNDDKLFLPVIFLLLALGLTYLISENKVKQGQKAFAILIILNVCLNAAYAALPYNGRFASAMLNRGEYEQIAEKRYGGLEEKAAAGNYRINTVSNNKIVSRKKVWNDLTSNLANISSYYSIQNAYLGQFSTDMQNIQYDNNIPLHQVDDRTILNNFLGVRYIFVQTNGLNAKKIPATYKEVAASKAKQDYDADPDQVQVQTKMYESKSAFPLVWLESKTISPAVYQQLPASGKERALASGVVVSRQDAGQLAKAKLGGVKTIPAALVSNRGNVVNPSRLKYTDSKESYSLRLFLTKKQKAQLGKSELHLEFRSIKYQPFTFAQQLKYELKRAEQNADLKSASFNRVQNRYKYLRYHLLAGSPDISYSLTVTGSKAAETISQPSVEATSFFRLVKGGTMNLGVYSSLPSSLILKPSKLGVYQLDYRIVAVPINRTYKRQIKQIRQNGLKHLKLGQDQLTGTITAKKAGILTSSIPYSSGWSAVVDGKPAKVILTNNAFLGLKLAKGKHKVAFYYHTPGLLAGFLVSLLGLLWLGSLAILEKKRKKQL</sequence>
<dbReference type="PANTHER" id="PTHR38454:SF1">
    <property type="entry name" value="INTEGRAL MEMBRANE PROTEIN"/>
    <property type="match status" value="1"/>
</dbReference>
<feature type="transmembrane region" description="Helical" evidence="1">
    <location>
        <begin position="111"/>
        <end position="131"/>
    </location>
</feature>
<feature type="transmembrane region" description="Helical" evidence="1">
    <location>
        <begin position="238"/>
        <end position="261"/>
    </location>
</feature>
<evidence type="ECO:0000313" key="2">
    <source>
        <dbReference type="EMBL" id="MST87364.1"/>
    </source>
</evidence>
<keyword evidence="1" id="KW-0472">Membrane</keyword>
<feature type="transmembrane region" description="Helical" evidence="1">
    <location>
        <begin position="325"/>
        <end position="346"/>
    </location>
</feature>
<feature type="transmembrane region" description="Helical" evidence="1">
    <location>
        <begin position="923"/>
        <end position="943"/>
    </location>
</feature>
<dbReference type="RefSeq" id="WP_154548976.1">
    <property type="nucleotide sequence ID" value="NZ_VUMX01000017.1"/>
</dbReference>
<feature type="transmembrane region" description="Helical" evidence="1">
    <location>
        <begin position="164"/>
        <end position="183"/>
    </location>
</feature>
<dbReference type="PANTHER" id="PTHR38454">
    <property type="entry name" value="INTEGRAL MEMBRANE PROTEIN-RELATED"/>
    <property type="match status" value="1"/>
</dbReference>
<dbReference type="InterPro" id="IPR018580">
    <property type="entry name" value="Uncharacterised_YfhO"/>
</dbReference>
<gene>
    <name evidence="2" type="ORF">FYJ62_06895</name>
</gene>
<dbReference type="EMBL" id="VUMX01000017">
    <property type="protein sequence ID" value="MST87364.1"/>
    <property type="molecule type" value="Genomic_DNA"/>
</dbReference>
<keyword evidence="3" id="KW-1185">Reference proteome</keyword>
<reference evidence="2 3" key="1">
    <citation type="submission" date="2019-08" db="EMBL/GenBank/DDBJ databases">
        <title>In-depth cultivation of the pig gut microbiome towards novel bacterial diversity and tailored functional studies.</title>
        <authorList>
            <person name="Wylensek D."/>
            <person name="Hitch T.C.A."/>
            <person name="Clavel T."/>
        </authorList>
    </citation>
    <scope>NUCLEOTIDE SEQUENCE [LARGE SCALE GENOMIC DNA]</scope>
    <source>
        <strain evidence="2 3">Bifido-178-WT-2B</strain>
    </source>
</reference>
<feature type="transmembrane region" description="Helical" evidence="1">
    <location>
        <begin position="358"/>
        <end position="375"/>
    </location>
</feature>
<feature type="transmembrane region" description="Helical" evidence="1">
    <location>
        <begin position="440"/>
        <end position="459"/>
    </location>
</feature>
<proteinExistence type="predicted"/>
<dbReference type="OrthoDB" id="9815466at2"/>
<keyword evidence="1" id="KW-0812">Transmembrane</keyword>
<comment type="caution">
    <text evidence="2">The sequence shown here is derived from an EMBL/GenBank/DDBJ whole genome shotgun (WGS) entry which is preliminary data.</text>
</comment>
<feature type="transmembrane region" description="Helical" evidence="1">
    <location>
        <begin position="14"/>
        <end position="34"/>
    </location>
</feature>
<feature type="transmembrane region" description="Helical" evidence="1">
    <location>
        <begin position="387"/>
        <end position="405"/>
    </location>
</feature>
<organism evidence="2 3">
    <name type="scientific">Lactobacillus porci</name>
    <dbReference type="NCBI Taxonomy" id="2012477"/>
    <lineage>
        <taxon>Bacteria</taxon>
        <taxon>Bacillati</taxon>
        <taxon>Bacillota</taxon>
        <taxon>Bacilli</taxon>
        <taxon>Lactobacillales</taxon>
        <taxon>Lactobacillaceae</taxon>
        <taxon>Lactobacillus</taxon>
    </lineage>
</organism>
<feature type="transmembrane region" description="Helical" evidence="1">
    <location>
        <begin position="297"/>
        <end position="318"/>
    </location>
</feature>
<feature type="transmembrane region" description="Helical" evidence="1">
    <location>
        <begin position="411"/>
        <end position="428"/>
    </location>
</feature>
<feature type="transmembrane region" description="Helical" evidence="1">
    <location>
        <begin position="195"/>
        <end position="217"/>
    </location>
</feature>
<accession>A0A6A8MEY6</accession>
<keyword evidence="1" id="KW-1133">Transmembrane helix</keyword>
<evidence type="ECO:0000313" key="3">
    <source>
        <dbReference type="Proteomes" id="UP000438120"/>
    </source>
</evidence>
<dbReference type="Proteomes" id="UP000438120">
    <property type="component" value="Unassembled WGS sequence"/>
</dbReference>
<dbReference type="Pfam" id="PF09586">
    <property type="entry name" value="YfhO"/>
    <property type="match status" value="1"/>
</dbReference>
<name>A0A6A8MEY6_9LACO</name>
<evidence type="ECO:0000256" key="1">
    <source>
        <dbReference type="SAM" id="Phobius"/>
    </source>
</evidence>
<dbReference type="AlphaFoldDB" id="A0A6A8MEY6"/>
<protein>
    <submittedName>
        <fullName evidence="2">YfhO family protein</fullName>
    </submittedName>
</protein>